<dbReference type="SUPFAM" id="SSF50199">
    <property type="entry name" value="Staphylococcal nuclease"/>
    <property type="match status" value="1"/>
</dbReference>
<dbReference type="Pfam" id="PF00565">
    <property type="entry name" value="SNase"/>
    <property type="match status" value="1"/>
</dbReference>
<keyword evidence="3" id="KW-0378">Hydrolase</keyword>
<proteinExistence type="predicted"/>
<dbReference type="InterPro" id="IPR035437">
    <property type="entry name" value="SNase_OB-fold_sf"/>
</dbReference>
<dbReference type="PROSITE" id="PS50830">
    <property type="entry name" value="TNASE_3"/>
    <property type="match status" value="1"/>
</dbReference>
<feature type="domain" description="TNase-like" evidence="4">
    <location>
        <begin position="1"/>
        <end position="114"/>
    </location>
</feature>
<evidence type="ECO:0000256" key="1">
    <source>
        <dbReference type="ARBA" id="ARBA00022722"/>
    </source>
</evidence>
<gene>
    <name evidence="5" type="ORF">ACFSJC_03635</name>
</gene>
<dbReference type="Gene3D" id="2.40.50.90">
    <property type="match status" value="1"/>
</dbReference>
<sequence>MDGDSVVLSCSRKRIEVRLHCIDAPEKDQRPWADRSRNHLRRILPDRVEMIPIERDRFGRLVADLYSDTPKPQFINLEQVVSGNAAVYRRYCSNPKFQQAERKAREAERGIWSTPGLHQTPWRFRHDRHRARSNPQ</sequence>
<dbReference type="Proteomes" id="UP001597337">
    <property type="component" value="Unassembled WGS sequence"/>
</dbReference>
<evidence type="ECO:0000259" key="4">
    <source>
        <dbReference type="PROSITE" id="PS50830"/>
    </source>
</evidence>
<keyword evidence="2" id="KW-0255">Endonuclease</keyword>
<evidence type="ECO:0000313" key="5">
    <source>
        <dbReference type="EMBL" id="MFD2110930.1"/>
    </source>
</evidence>
<dbReference type="EMBL" id="JBHUHX010000007">
    <property type="protein sequence ID" value="MFD2110930.1"/>
    <property type="molecule type" value="Genomic_DNA"/>
</dbReference>
<keyword evidence="1" id="KW-0540">Nuclease</keyword>
<evidence type="ECO:0000256" key="3">
    <source>
        <dbReference type="ARBA" id="ARBA00022801"/>
    </source>
</evidence>
<reference evidence="6" key="1">
    <citation type="journal article" date="2019" name="Int. J. Syst. Evol. Microbiol.">
        <title>The Global Catalogue of Microorganisms (GCM) 10K type strain sequencing project: providing services to taxonomists for standard genome sequencing and annotation.</title>
        <authorList>
            <consortium name="The Broad Institute Genomics Platform"/>
            <consortium name="The Broad Institute Genome Sequencing Center for Infectious Disease"/>
            <person name="Wu L."/>
            <person name="Ma J."/>
        </authorList>
    </citation>
    <scope>NUCLEOTIDE SEQUENCE [LARGE SCALE GENOMIC DNA]</scope>
    <source>
        <strain evidence="6">KACC 12597</strain>
    </source>
</reference>
<name>A0ABW4Y5D9_9GAMM</name>
<dbReference type="PANTHER" id="PTHR12302:SF3">
    <property type="entry name" value="SERINE_THREONINE-PROTEIN KINASE 31"/>
    <property type="match status" value="1"/>
</dbReference>
<protein>
    <submittedName>
        <fullName evidence="5">Thermonuclease family protein</fullName>
    </submittedName>
</protein>
<dbReference type="SMART" id="SM00318">
    <property type="entry name" value="SNc"/>
    <property type="match status" value="1"/>
</dbReference>
<accession>A0ABW4Y5D9</accession>
<dbReference type="InterPro" id="IPR016071">
    <property type="entry name" value="Staphylococal_nuclease_OB-fold"/>
</dbReference>
<organism evidence="5 6">
    <name type="scientific">Thiorhodococcus fuscus</name>
    <dbReference type="NCBI Taxonomy" id="527200"/>
    <lineage>
        <taxon>Bacteria</taxon>
        <taxon>Pseudomonadati</taxon>
        <taxon>Pseudomonadota</taxon>
        <taxon>Gammaproteobacteria</taxon>
        <taxon>Chromatiales</taxon>
        <taxon>Chromatiaceae</taxon>
        <taxon>Thiorhodococcus</taxon>
    </lineage>
</organism>
<evidence type="ECO:0000256" key="2">
    <source>
        <dbReference type="ARBA" id="ARBA00022759"/>
    </source>
</evidence>
<dbReference type="PANTHER" id="PTHR12302">
    <property type="entry name" value="EBNA2 BINDING PROTEIN P100"/>
    <property type="match status" value="1"/>
</dbReference>
<evidence type="ECO:0000313" key="6">
    <source>
        <dbReference type="Proteomes" id="UP001597337"/>
    </source>
</evidence>
<keyword evidence="6" id="KW-1185">Reference proteome</keyword>
<dbReference type="RefSeq" id="WP_386023361.1">
    <property type="nucleotide sequence ID" value="NZ_JBHUHX010000007.1"/>
</dbReference>
<comment type="caution">
    <text evidence="5">The sequence shown here is derived from an EMBL/GenBank/DDBJ whole genome shotgun (WGS) entry which is preliminary data.</text>
</comment>